<feature type="compositionally biased region" description="Polar residues" evidence="1">
    <location>
        <begin position="226"/>
        <end position="249"/>
    </location>
</feature>
<accession>A0ABM0MNS6</accession>
<proteinExistence type="predicted"/>
<name>A0ABM0MNS6_SACKO</name>
<gene>
    <name evidence="3" type="primary">LOC102808357</name>
</gene>
<evidence type="ECO:0000313" key="3">
    <source>
        <dbReference type="RefSeq" id="XP_006821667.1"/>
    </source>
</evidence>
<feature type="region of interest" description="Disordered" evidence="1">
    <location>
        <begin position="219"/>
        <end position="266"/>
    </location>
</feature>
<feature type="compositionally biased region" description="Polar residues" evidence="1">
    <location>
        <begin position="197"/>
        <end position="207"/>
    </location>
</feature>
<feature type="region of interest" description="Disordered" evidence="1">
    <location>
        <begin position="183"/>
        <end position="207"/>
    </location>
</feature>
<dbReference type="GeneID" id="102808357"/>
<evidence type="ECO:0000313" key="2">
    <source>
        <dbReference type="Proteomes" id="UP000694865"/>
    </source>
</evidence>
<keyword evidence="2" id="KW-1185">Reference proteome</keyword>
<dbReference type="RefSeq" id="XP_006821667.1">
    <property type="nucleotide sequence ID" value="XM_006821604.1"/>
</dbReference>
<protein>
    <submittedName>
        <fullName evidence="3">Uncharacterized protein LOC102808357</fullName>
    </submittedName>
</protein>
<dbReference type="Proteomes" id="UP000694865">
    <property type="component" value="Unplaced"/>
</dbReference>
<organism evidence="2 3">
    <name type="scientific">Saccoglossus kowalevskii</name>
    <name type="common">Acorn worm</name>
    <dbReference type="NCBI Taxonomy" id="10224"/>
    <lineage>
        <taxon>Eukaryota</taxon>
        <taxon>Metazoa</taxon>
        <taxon>Hemichordata</taxon>
        <taxon>Enteropneusta</taxon>
        <taxon>Harrimaniidae</taxon>
        <taxon>Saccoglossus</taxon>
    </lineage>
</organism>
<evidence type="ECO:0000256" key="1">
    <source>
        <dbReference type="SAM" id="MobiDB-lite"/>
    </source>
</evidence>
<sequence length="407" mass="45444">MVSVYAFFLFEKISTICITKLHKIDEVCDEEHGHHSHSIHGHSHAEQPLSILDAKKTNTSKPPVQMKQSGSKQYLAPEKVTACNGDIQKSKEDEPPQKKQGNVGLYVSSSMVYAIRIPKINGNRTFLNIGSSHLRIRSSDKKYSYVKKIVAYDTSKDVDHVKFRDFSTPFSFAGKFNSVLTSITTPQTPTREKARSTESISTASDSGISREILSEEFEDAQRMESSDVSTSVNDGTELSSPLASSTPSNGRKRQMSEAAKHLTVPALTKKKKAQEVNRQLEIGQIKECHIGTYLIDSTSLSLSRQIRNINESWVEKLVHEMDEYLDETYLPLIVVLKNGSKDDLIQSNVKMCKERLLEMYDSEDTRSNGMVAVVETGRHCIAAENNTDKLGVLCDMLSKMIDSEGVD</sequence>
<reference evidence="3" key="1">
    <citation type="submission" date="2025-08" db="UniProtKB">
        <authorList>
            <consortium name="RefSeq"/>
        </authorList>
    </citation>
    <scope>IDENTIFICATION</scope>
    <source>
        <tissue evidence="3">Testes</tissue>
    </source>
</reference>